<keyword evidence="3" id="KW-1185">Reference proteome</keyword>
<organism evidence="2 3">
    <name type="scientific">Punica granatum</name>
    <name type="common">Pomegranate</name>
    <dbReference type="NCBI Taxonomy" id="22663"/>
    <lineage>
        <taxon>Eukaryota</taxon>
        <taxon>Viridiplantae</taxon>
        <taxon>Streptophyta</taxon>
        <taxon>Embryophyta</taxon>
        <taxon>Tracheophyta</taxon>
        <taxon>Spermatophyta</taxon>
        <taxon>Magnoliopsida</taxon>
        <taxon>eudicotyledons</taxon>
        <taxon>Gunneridae</taxon>
        <taxon>Pentapetalae</taxon>
        <taxon>rosids</taxon>
        <taxon>malvids</taxon>
        <taxon>Myrtales</taxon>
        <taxon>Lythraceae</taxon>
        <taxon>Punica</taxon>
    </lineage>
</organism>
<evidence type="ECO:0000313" key="3">
    <source>
        <dbReference type="Proteomes" id="UP000233551"/>
    </source>
</evidence>
<proteinExistence type="predicted"/>
<sequence length="96" mass="10127">MNSAIVPASAVPSSCPRARRVTPVALTVNSDPSFGRVFSVGAGLDSRTNPFEERQNDEDRGHDDEVDAHELGSQIHEEGVDAQDLGGLHVSSGSIT</sequence>
<reference evidence="2 3" key="1">
    <citation type="submission" date="2017-11" db="EMBL/GenBank/DDBJ databases">
        <title>De-novo sequencing of pomegranate (Punica granatum L.) genome.</title>
        <authorList>
            <person name="Akparov Z."/>
            <person name="Amiraslanov A."/>
            <person name="Hajiyeva S."/>
            <person name="Abbasov M."/>
            <person name="Kaur K."/>
            <person name="Hamwieh A."/>
            <person name="Solovyev V."/>
            <person name="Salamov A."/>
            <person name="Braich B."/>
            <person name="Kosarev P."/>
            <person name="Mahmoud A."/>
            <person name="Hajiyev E."/>
            <person name="Babayeva S."/>
            <person name="Izzatullayeva V."/>
            <person name="Mammadov A."/>
            <person name="Mammadov A."/>
            <person name="Sharifova S."/>
            <person name="Ojaghi J."/>
            <person name="Eynullazada K."/>
            <person name="Bayramov B."/>
            <person name="Abdulazimova A."/>
            <person name="Shahmuradov I."/>
        </authorList>
    </citation>
    <scope>NUCLEOTIDE SEQUENCE [LARGE SCALE GENOMIC DNA]</scope>
    <source>
        <strain evidence="3">cv. AG2017</strain>
        <tissue evidence="2">Leaf</tissue>
    </source>
</reference>
<evidence type="ECO:0000313" key="2">
    <source>
        <dbReference type="EMBL" id="PKI59458.1"/>
    </source>
</evidence>
<comment type="caution">
    <text evidence="2">The sequence shown here is derived from an EMBL/GenBank/DDBJ whole genome shotgun (WGS) entry which is preliminary data.</text>
</comment>
<feature type="region of interest" description="Disordered" evidence="1">
    <location>
        <begin position="41"/>
        <end position="96"/>
    </location>
</feature>
<accession>A0A2I0JT32</accession>
<protein>
    <submittedName>
        <fullName evidence="2">Uncharacterized protein</fullName>
    </submittedName>
</protein>
<dbReference type="EMBL" id="PGOL01001271">
    <property type="protein sequence ID" value="PKI59458.1"/>
    <property type="molecule type" value="Genomic_DNA"/>
</dbReference>
<name>A0A2I0JT32_PUNGR</name>
<dbReference type="Proteomes" id="UP000233551">
    <property type="component" value="Unassembled WGS sequence"/>
</dbReference>
<feature type="compositionally biased region" description="Basic and acidic residues" evidence="1">
    <location>
        <begin position="50"/>
        <end position="63"/>
    </location>
</feature>
<evidence type="ECO:0000256" key="1">
    <source>
        <dbReference type="SAM" id="MobiDB-lite"/>
    </source>
</evidence>
<dbReference type="AlphaFoldDB" id="A0A2I0JT32"/>
<gene>
    <name evidence="2" type="ORF">CRG98_020148</name>
</gene>